<dbReference type="InterPro" id="IPR052192">
    <property type="entry name" value="Insect_Ionotropic_Sensory_Rcpt"/>
</dbReference>
<dbReference type="GO" id="GO:0005886">
    <property type="term" value="C:plasma membrane"/>
    <property type="evidence" value="ECO:0007669"/>
    <property type="project" value="UniProtKB-SubCell"/>
</dbReference>
<keyword evidence="4 8" id="KW-1133">Transmembrane helix</keyword>
<evidence type="ECO:0000256" key="3">
    <source>
        <dbReference type="ARBA" id="ARBA00022692"/>
    </source>
</evidence>
<dbReference type="Proteomes" id="UP001549921">
    <property type="component" value="Unassembled WGS sequence"/>
</dbReference>
<feature type="transmembrane region" description="Helical" evidence="8">
    <location>
        <begin position="321"/>
        <end position="342"/>
    </location>
</feature>
<dbReference type="EMBL" id="JBEDNZ010000009">
    <property type="protein sequence ID" value="KAL0838703.1"/>
    <property type="molecule type" value="Genomic_DNA"/>
</dbReference>
<evidence type="ECO:0000256" key="5">
    <source>
        <dbReference type="ARBA" id="ARBA00023136"/>
    </source>
</evidence>
<dbReference type="PANTHER" id="PTHR42643:SF24">
    <property type="entry name" value="IONOTROPIC RECEPTOR 60A"/>
    <property type="match status" value="1"/>
</dbReference>
<comment type="caution">
    <text evidence="9">The sequence shown here is derived from an EMBL/GenBank/DDBJ whole genome shotgun (WGS) entry which is preliminary data.</text>
</comment>
<evidence type="ECO:0000256" key="8">
    <source>
        <dbReference type="SAM" id="Phobius"/>
    </source>
</evidence>
<evidence type="ECO:0000313" key="10">
    <source>
        <dbReference type="Proteomes" id="UP001549921"/>
    </source>
</evidence>
<reference evidence="9 10" key="1">
    <citation type="submission" date="2024-06" db="EMBL/GenBank/DDBJ databases">
        <title>A chromosome-level genome assembly of beet webworm, Loxostege sticticalis.</title>
        <authorList>
            <person name="Zhang Y."/>
        </authorList>
    </citation>
    <scope>NUCLEOTIDE SEQUENCE [LARGE SCALE GENOMIC DNA]</scope>
    <source>
        <strain evidence="9">AQ028</strain>
        <tissue evidence="9">Male pupae</tissue>
    </source>
</reference>
<protein>
    <recommendedName>
        <fullName evidence="11">Ionotropic receptor</fullName>
    </recommendedName>
</protein>
<organism evidence="9 10">
    <name type="scientific">Loxostege sticticalis</name>
    <name type="common">Beet webworm moth</name>
    <dbReference type="NCBI Taxonomy" id="481309"/>
    <lineage>
        <taxon>Eukaryota</taxon>
        <taxon>Metazoa</taxon>
        <taxon>Ecdysozoa</taxon>
        <taxon>Arthropoda</taxon>
        <taxon>Hexapoda</taxon>
        <taxon>Insecta</taxon>
        <taxon>Pterygota</taxon>
        <taxon>Neoptera</taxon>
        <taxon>Endopterygota</taxon>
        <taxon>Lepidoptera</taxon>
        <taxon>Glossata</taxon>
        <taxon>Ditrysia</taxon>
        <taxon>Pyraloidea</taxon>
        <taxon>Crambidae</taxon>
        <taxon>Pyraustinae</taxon>
        <taxon>Loxostege</taxon>
    </lineage>
</organism>
<keyword evidence="6" id="KW-0675">Receptor</keyword>
<dbReference type="AlphaFoldDB" id="A0ABD0T5S3"/>
<sequence length="606" mass="70393">MQGLHRAFLVASDEYEGYEVEEHLQYRVGTLVLKCMDFQDFERKLNTARNIPFWHPHANTIVYYQKADESKEVIAKIFFILWYFKSSNAILLQYNDETENFMVTHYNPYISEHFKFKHTYGCWTLEKITYPIENFEKSFVCTEGCHNVSVRSKLRADHLGTCIGFESISMSYGDNASHLGYTLFNDKTKNLHGFTLRTYIKEVLPFVQVDVNKNGTYSLHGRDGLTWNALSQAMNFTMDFSPSESIMKGSFIFEESIQQIYEFAQRKGDLLIIPVYQFDLVIVEIDLTVPFKASGVCFISHRAGFETALFDVKLLQTNFSVLIKFISCFLGTWFVFFVFNIVEKGVTSYDQAGKDLINAFRNILSISLFKPPKKQSFRIFLIISIWSFFVVNFATQAAIISFFSAHKRGKDVETYDDVIEKGYPIEGMASPDVLLPDTEEKFRKINSKLVPIQDIFGCVKSMSNDSRRFCLVDCSVGRYFERNKLNKKGEQYLHVAKDQVHSHYLNWIFHKDSPMTDQYNRIMLIFLQAGLIDKWEQYRFTDLKYEAPIKALDMDDLEGVFKCFFLLTCISVVSFVIEVAIGIVKVSYQFFKARLLKWKTTGALRK</sequence>
<keyword evidence="3 8" id="KW-0812">Transmembrane</keyword>
<evidence type="ECO:0000256" key="1">
    <source>
        <dbReference type="ARBA" id="ARBA00004651"/>
    </source>
</evidence>
<evidence type="ECO:0000256" key="2">
    <source>
        <dbReference type="ARBA" id="ARBA00022475"/>
    </source>
</evidence>
<evidence type="ECO:0000256" key="4">
    <source>
        <dbReference type="ARBA" id="ARBA00022989"/>
    </source>
</evidence>
<evidence type="ECO:0008006" key="11">
    <source>
        <dbReference type="Google" id="ProtNLM"/>
    </source>
</evidence>
<proteinExistence type="predicted"/>
<keyword evidence="5 8" id="KW-0472">Membrane</keyword>
<feature type="transmembrane region" description="Helical" evidence="8">
    <location>
        <begin position="564"/>
        <end position="588"/>
    </location>
</feature>
<dbReference type="PANTHER" id="PTHR42643">
    <property type="entry name" value="IONOTROPIC RECEPTOR 20A-RELATED"/>
    <property type="match status" value="1"/>
</dbReference>
<keyword evidence="7" id="KW-0325">Glycoprotein</keyword>
<evidence type="ECO:0000256" key="7">
    <source>
        <dbReference type="ARBA" id="ARBA00023180"/>
    </source>
</evidence>
<comment type="subcellular location">
    <subcellularLocation>
        <location evidence="1">Cell membrane</location>
        <topology evidence="1">Multi-pass membrane protein</topology>
    </subcellularLocation>
</comment>
<name>A0ABD0T5S3_LOXSC</name>
<evidence type="ECO:0000256" key="6">
    <source>
        <dbReference type="ARBA" id="ARBA00023170"/>
    </source>
</evidence>
<feature type="transmembrane region" description="Helical" evidence="8">
    <location>
        <begin position="379"/>
        <end position="403"/>
    </location>
</feature>
<gene>
    <name evidence="9" type="ORF">ABMA28_016771</name>
</gene>
<dbReference type="SUPFAM" id="SSF53850">
    <property type="entry name" value="Periplasmic binding protein-like II"/>
    <property type="match status" value="1"/>
</dbReference>
<accession>A0ABD0T5S3</accession>
<evidence type="ECO:0000313" key="9">
    <source>
        <dbReference type="EMBL" id="KAL0838703.1"/>
    </source>
</evidence>
<keyword evidence="2" id="KW-1003">Cell membrane</keyword>